<dbReference type="EMBL" id="CP067393">
    <property type="protein sequence ID" value="QQP85751.1"/>
    <property type="molecule type" value="Genomic_DNA"/>
</dbReference>
<reference evidence="1 2" key="1">
    <citation type="submission" date="2021-01" db="EMBL/GenBank/DDBJ databases">
        <title>Entomomonas sp. F2A isolated from a house cricket (Acheta domesticus).</title>
        <authorList>
            <person name="Spergser J."/>
            <person name="Busse H.-J."/>
        </authorList>
    </citation>
    <scope>NUCLEOTIDE SEQUENCE [LARGE SCALE GENOMIC DNA]</scope>
    <source>
        <strain evidence="1 2">F2A</strain>
    </source>
</reference>
<evidence type="ECO:0000313" key="1">
    <source>
        <dbReference type="EMBL" id="QQP85751.1"/>
    </source>
</evidence>
<dbReference type="KEGG" id="eaz:JHT90_00350"/>
<dbReference type="Proteomes" id="UP000595278">
    <property type="component" value="Chromosome"/>
</dbReference>
<name>A0A974NFD2_9GAMM</name>
<accession>A0A974NFD2</accession>
<protein>
    <submittedName>
        <fullName evidence="1">Uncharacterized protein</fullName>
    </submittedName>
</protein>
<keyword evidence="2" id="KW-1185">Reference proteome</keyword>
<dbReference type="AlphaFoldDB" id="A0A974NFD2"/>
<gene>
    <name evidence="1" type="ORF">JHT90_00350</name>
</gene>
<proteinExistence type="predicted"/>
<evidence type="ECO:0000313" key="2">
    <source>
        <dbReference type="Proteomes" id="UP000595278"/>
    </source>
</evidence>
<organism evidence="1 2">
    <name type="scientific">Entomomonas asaccharolytica</name>
    <dbReference type="NCBI Taxonomy" id="2785331"/>
    <lineage>
        <taxon>Bacteria</taxon>
        <taxon>Pseudomonadati</taxon>
        <taxon>Pseudomonadota</taxon>
        <taxon>Gammaproteobacteria</taxon>
        <taxon>Pseudomonadales</taxon>
        <taxon>Pseudomonadaceae</taxon>
        <taxon>Entomomonas</taxon>
    </lineage>
</organism>
<sequence length="62" mass="7336">MKFIKIEDPIYLVNPETIAFIRWQDPFFFIKLVDGSDLPGIYFEGSIEEFTANLFENIIEFN</sequence>
<dbReference type="RefSeq" id="WP_201092701.1">
    <property type="nucleotide sequence ID" value="NZ_CP067393.1"/>
</dbReference>